<dbReference type="Pfam" id="PF11951">
    <property type="entry name" value="Fungal_trans_2"/>
    <property type="match status" value="1"/>
</dbReference>
<evidence type="ECO:0000313" key="2">
    <source>
        <dbReference type="EMBL" id="KAJ6447299.1"/>
    </source>
</evidence>
<dbReference type="PANTHER" id="PTHR47784:SF5">
    <property type="entry name" value="STEROL UPTAKE CONTROL PROTEIN 2"/>
    <property type="match status" value="1"/>
</dbReference>
<dbReference type="GO" id="GO:0001228">
    <property type="term" value="F:DNA-binding transcription activator activity, RNA polymerase II-specific"/>
    <property type="evidence" value="ECO:0007669"/>
    <property type="project" value="TreeGrafter"/>
</dbReference>
<dbReference type="EMBL" id="JAQHRD010000001">
    <property type="protein sequence ID" value="KAJ6447299.1"/>
    <property type="molecule type" value="Genomic_DNA"/>
</dbReference>
<dbReference type="Proteomes" id="UP001163105">
    <property type="component" value="Unassembled WGS sequence"/>
</dbReference>
<evidence type="ECO:0000313" key="3">
    <source>
        <dbReference type="Proteomes" id="UP001163105"/>
    </source>
</evidence>
<protein>
    <submittedName>
        <fullName evidence="2">Mir1</fullName>
    </submittedName>
</protein>
<reference evidence="2" key="1">
    <citation type="submission" date="2023-01" db="EMBL/GenBank/DDBJ databases">
        <title>The growth and conidiation of Purpureocillium lavendulum are regulated by nitrogen source and histone H3K14 acetylation.</title>
        <authorList>
            <person name="Tang P."/>
            <person name="Han J."/>
            <person name="Zhang C."/>
            <person name="Tang P."/>
            <person name="Qi F."/>
            <person name="Zhang K."/>
            <person name="Liang L."/>
        </authorList>
    </citation>
    <scope>NUCLEOTIDE SEQUENCE</scope>
    <source>
        <strain evidence="2">YMF1.00683</strain>
    </source>
</reference>
<dbReference type="InterPro" id="IPR053157">
    <property type="entry name" value="Sterol_Uptake_Regulator"/>
</dbReference>
<dbReference type="AlphaFoldDB" id="A0AB34G6U8"/>
<dbReference type="InterPro" id="IPR022698">
    <property type="entry name" value="OrsD"/>
</dbReference>
<organism evidence="2 3">
    <name type="scientific">Purpureocillium lavendulum</name>
    <dbReference type="NCBI Taxonomy" id="1247861"/>
    <lineage>
        <taxon>Eukaryota</taxon>
        <taxon>Fungi</taxon>
        <taxon>Dikarya</taxon>
        <taxon>Ascomycota</taxon>
        <taxon>Pezizomycotina</taxon>
        <taxon>Sordariomycetes</taxon>
        <taxon>Hypocreomycetidae</taxon>
        <taxon>Hypocreales</taxon>
        <taxon>Ophiocordycipitaceae</taxon>
        <taxon>Purpureocillium</taxon>
    </lineage>
</organism>
<gene>
    <name evidence="2" type="ORF">O9K51_02074</name>
</gene>
<accession>A0AB34G6U8</accession>
<dbReference type="InterPro" id="IPR021858">
    <property type="entry name" value="Fun_TF"/>
</dbReference>
<dbReference type="PANTHER" id="PTHR47784">
    <property type="entry name" value="STEROL UPTAKE CONTROL PROTEIN 2"/>
    <property type="match status" value="1"/>
</dbReference>
<sequence length="501" mass="55642">MGHGTAQSPEDLLRYNASYSVLICTDCGYAIQPSGIGRHLKEKHQIYRSRRRPFLEYASQFNLAKPEEVAETAVAEFPVPLLPVLDGLRCRGVDDDGCSCGHLCVSTKRMQQHWLAAHGRHGTIADWHPVPLQTFFRGNELRYFTGPVQASPLGPFLAQTVDLQTEDLQSHPTKGDPGAAVTKGGLHSGGLDHIDQKLLHHYTTATYLTLVDRHGTEAIWRDAMAALARQHDFLMHALLACSALHLAHLVPAEQKRYLMRAQSHQDSAMPLFRRAITNVTEDNCHAVLAFAHLLVVYSFAADQPDERLLLADPSSPHPGLLSSWLYFIRNGCLLVCDFWDLIERGPLGPLAQSWESALPDLEQDPIRLQMQSHLLSLIPDAAVGGTAGGELWPADICETYRDAAARLSWALAAARTLGDDEFTTWDAVRLWPMEVPVSYMEILSKGHPAALVLLAHYCRLLERLEPHWYFEGRAGTLIQSIIGGLSEAWRERIMSSLNALG</sequence>
<name>A0AB34G6U8_9HYPO</name>
<comment type="caution">
    <text evidence="2">The sequence shown here is derived from an EMBL/GenBank/DDBJ whole genome shotgun (WGS) entry which is preliminary data.</text>
</comment>
<keyword evidence="1" id="KW-0539">Nucleus</keyword>
<evidence type="ECO:0000256" key="1">
    <source>
        <dbReference type="ARBA" id="ARBA00023242"/>
    </source>
</evidence>
<dbReference type="Pfam" id="PF12013">
    <property type="entry name" value="OrsD"/>
    <property type="match status" value="1"/>
</dbReference>
<proteinExistence type="predicted"/>
<keyword evidence="3" id="KW-1185">Reference proteome</keyword>